<evidence type="ECO:0000313" key="10">
    <source>
        <dbReference type="EMBL" id="EIW89711.1"/>
    </source>
</evidence>
<comment type="similarity">
    <text evidence="2">Belongs to the UPF0283 family.</text>
</comment>
<proteinExistence type="inferred from homology"/>
<dbReference type="Pfam" id="PF05128">
    <property type="entry name" value="DUF697"/>
    <property type="match status" value="1"/>
</dbReference>
<evidence type="ECO:0000256" key="9">
    <source>
        <dbReference type="SAM" id="Phobius"/>
    </source>
</evidence>
<keyword evidence="7 9" id="KW-0472">Membrane</keyword>
<sequence length="334" mass="36792">MSELKPAQHFAQTTQPEPDLPKMPQQFSAGQLLTENIAPSAEAAAPRSRLLLVALLALGLLLVLALWQWLEWLQQSWQQGWFSGALVSAFSILVAGMLGGVAWREWRLWRRLQRNQQWQQQAERIRNTLQYGEAMALCEAILLAMPQTTEHNTATENWRKAVQPEHSDAEVLALFEQYVMRDCDKQAQQIIWRAGTDSSLAVAVSPFALADMLLVVWRSSRMLRQLALLYGAPVGQLRSLALLKRALAALLWAGSSELALDLAADVLSSELTAKLSARAGQGVVAGLLVARLGTLAQQQLRPLPLQQTAKVQPGQLAAALVQRFSPAEPTANKS</sequence>
<dbReference type="InterPro" id="IPR006507">
    <property type="entry name" value="UPF0283"/>
</dbReference>
<name>I8U8X0_9ALTE</name>
<dbReference type="InterPro" id="IPR021147">
    <property type="entry name" value="DUF697"/>
</dbReference>
<feature type="transmembrane region" description="Helical" evidence="9">
    <location>
        <begin position="50"/>
        <end position="69"/>
    </location>
</feature>
<comment type="subcellular location">
    <subcellularLocation>
        <location evidence="1">Cell inner membrane</location>
        <topology evidence="1">Multi-pass membrane protein</topology>
    </subcellularLocation>
</comment>
<dbReference type="eggNOG" id="COG3768">
    <property type="taxonomic scope" value="Bacteria"/>
</dbReference>
<evidence type="ECO:0000313" key="11">
    <source>
        <dbReference type="Proteomes" id="UP000035062"/>
    </source>
</evidence>
<dbReference type="EMBL" id="AKKU01000011">
    <property type="protein sequence ID" value="EIW89711.1"/>
    <property type="molecule type" value="Genomic_DNA"/>
</dbReference>
<dbReference type="GO" id="GO:0005886">
    <property type="term" value="C:plasma membrane"/>
    <property type="evidence" value="ECO:0007669"/>
    <property type="project" value="UniProtKB-SubCell"/>
</dbReference>
<dbReference type="Proteomes" id="UP000035062">
    <property type="component" value="Unassembled WGS sequence"/>
</dbReference>
<dbReference type="STRING" id="1195246.AGRI_06397"/>
<evidence type="ECO:0000256" key="4">
    <source>
        <dbReference type="ARBA" id="ARBA00022519"/>
    </source>
</evidence>
<reference evidence="10 11" key="1">
    <citation type="journal article" date="2012" name="J. Bacteriol.">
        <title>Genome Sequence of Pectin-Degrading Alishewanella agri, Isolated from Landfill Soil.</title>
        <authorList>
            <person name="Kim J."/>
            <person name="Jung J."/>
            <person name="Sung J.S."/>
            <person name="Chun J."/>
            <person name="Park W."/>
        </authorList>
    </citation>
    <scope>NUCLEOTIDE SEQUENCE [LARGE SCALE GENOMIC DNA]</scope>
    <source>
        <strain evidence="10 11">BL06</strain>
    </source>
</reference>
<evidence type="ECO:0000256" key="6">
    <source>
        <dbReference type="ARBA" id="ARBA00022989"/>
    </source>
</evidence>
<keyword evidence="6 9" id="KW-1133">Transmembrane helix</keyword>
<dbReference type="PANTHER" id="PTHR39342:SF1">
    <property type="entry name" value="UPF0283 MEMBRANE PROTEIN YCJF"/>
    <property type="match status" value="1"/>
</dbReference>
<evidence type="ECO:0000256" key="5">
    <source>
        <dbReference type="ARBA" id="ARBA00022692"/>
    </source>
</evidence>
<dbReference type="RefSeq" id="WP_008984182.1">
    <property type="nucleotide sequence ID" value="NZ_AKKU01000011.1"/>
</dbReference>
<evidence type="ECO:0000256" key="2">
    <source>
        <dbReference type="ARBA" id="ARBA00008255"/>
    </source>
</evidence>
<evidence type="ECO:0000256" key="7">
    <source>
        <dbReference type="ARBA" id="ARBA00023136"/>
    </source>
</evidence>
<organism evidence="10 11">
    <name type="scientific">Alishewanella agri BL06</name>
    <dbReference type="NCBI Taxonomy" id="1195246"/>
    <lineage>
        <taxon>Bacteria</taxon>
        <taxon>Pseudomonadati</taxon>
        <taxon>Pseudomonadota</taxon>
        <taxon>Gammaproteobacteria</taxon>
        <taxon>Alteromonadales</taxon>
        <taxon>Alteromonadaceae</taxon>
        <taxon>Alishewanella</taxon>
    </lineage>
</organism>
<accession>I8U8X0</accession>
<feature type="region of interest" description="Disordered" evidence="8">
    <location>
        <begin position="1"/>
        <end position="21"/>
    </location>
</feature>
<protein>
    <recommendedName>
        <fullName evidence="12">TIGR01620 family protein</fullName>
    </recommendedName>
</protein>
<dbReference type="AlphaFoldDB" id="I8U8X0"/>
<evidence type="ECO:0000256" key="8">
    <source>
        <dbReference type="SAM" id="MobiDB-lite"/>
    </source>
</evidence>
<keyword evidence="3" id="KW-1003">Cell membrane</keyword>
<dbReference type="PATRIC" id="fig|1195246.3.peg.1265"/>
<comment type="caution">
    <text evidence="10">The sequence shown here is derived from an EMBL/GenBank/DDBJ whole genome shotgun (WGS) entry which is preliminary data.</text>
</comment>
<keyword evidence="11" id="KW-1185">Reference proteome</keyword>
<feature type="transmembrane region" description="Helical" evidence="9">
    <location>
        <begin position="81"/>
        <end position="103"/>
    </location>
</feature>
<keyword evidence="5 9" id="KW-0812">Transmembrane</keyword>
<evidence type="ECO:0000256" key="1">
    <source>
        <dbReference type="ARBA" id="ARBA00004429"/>
    </source>
</evidence>
<keyword evidence="4" id="KW-0997">Cell inner membrane</keyword>
<dbReference type="NCBIfam" id="TIGR01620">
    <property type="entry name" value="hyp_HI0043"/>
    <property type="match status" value="1"/>
</dbReference>
<evidence type="ECO:0008006" key="12">
    <source>
        <dbReference type="Google" id="ProtNLM"/>
    </source>
</evidence>
<evidence type="ECO:0000256" key="3">
    <source>
        <dbReference type="ARBA" id="ARBA00022475"/>
    </source>
</evidence>
<dbReference type="PANTHER" id="PTHR39342">
    <property type="entry name" value="UPF0283 MEMBRANE PROTEIN YCJF"/>
    <property type="match status" value="1"/>
</dbReference>
<gene>
    <name evidence="10" type="ORF">AGRI_06397</name>
</gene>